<dbReference type="EMBL" id="LT670818">
    <property type="protein sequence ID" value="SHG77834.1"/>
    <property type="molecule type" value="Genomic_DNA"/>
</dbReference>
<gene>
    <name evidence="2" type="ORF">SAMN05444169_4083</name>
</gene>
<dbReference type="Proteomes" id="UP000190675">
    <property type="component" value="Chromosome I"/>
</dbReference>
<protein>
    <submittedName>
        <fullName evidence="2">Uncharacterized protein</fullName>
    </submittedName>
</protein>
<feature type="region of interest" description="Disordered" evidence="1">
    <location>
        <begin position="35"/>
        <end position="57"/>
    </location>
</feature>
<proteinExistence type="predicted"/>
<name>A0A1M5MK09_9BRAD</name>
<organism evidence="2 3">
    <name type="scientific">Bradyrhizobium erythrophlei</name>
    <dbReference type="NCBI Taxonomy" id="1437360"/>
    <lineage>
        <taxon>Bacteria</taxon>
        <taxon>Pseudomonadati</taxon>
        <taxon>Pseudomonadota</taxon>
        <taxon>Alphaproteobacteria</taxon>
        <taxon>Hyphomicrobiales</taxon>
        <taxon>Nitrobacteraceae</taxon>
        <taxon>Bradyrhizobium</taxon>
    </lineage>
</organism>
<dbReference type="AlphaFoldDB" id="A0A1M5MK09"/>
<reference evidence="2 3" key="1">
    <citation type="submission" date="2016-11" db="EMBL/GenBank/DDBJ databases">
        <authorList>
            <person name="Jaros S."/>
            <person name="Januszkiewicz K."/>
            <person name="Wedrychowicz H."/>
        </authorList>
    </citation>
    <scope>NUCLEOTIDE SEQUENCE [LARGE SCALE GENOMIC DNA]</scope>
    <source>
        <strain evidence="2 3">GAS242</strain>
    </source>
</reference>
<accession>A0A1M5MK09</accession>
<evidence type="ECO:0000313" key="3">
    <source>
        <dbReference type="Proteomes" id="UP000190675"/>
    </source>
</evidence>
<evidence type="ECO:0000256" key="1">
    <source>
        <dbReference type="SAM" id="MobiDB-lite"/>
    </source>
</evidence>
<evidence type="ECO:0000313" key="2">
    <source>
        <dbReference type="EMBL" id="SHG77834.1"/>
    </source>
</evidence>
<sequence>MSKRTIALLILAAVAATALTAEVTYLVLDRFVLRDPNDPLTKAGGLSPAQDLKAKGK</sequence>
<dbReference type="RefSeq" id="WP_154073320.1">
    <property type="nucleotide sequence ID" value="NZ_LT670818.1"/>
</dbReference>